<evidence type="ECO:0000313" key="2">
    <source>
        <dbReference type="Proteomes" id="UP000534186"/>
    </source>
</evidence>
<dbReference type="Proteomes" id="UP000534186">
    <property type="component" value="Unassembled WGS sequence"/>
</dbReference>
<evidence type="ECO:0000313" key="1">
    <source>
        <dbReference type="EMBL" id="NYF51155.1"/>
    </source>
</evidence>
<dbReference type="EMBL" id="JACCCV010000001">
    <property type="protein sequence ID" value="NYF51155.1"/>
    <property type="molecule type" value="Genomic_DNA"/>
</dbReference>
<accession>A0A7Y9NLS8</accession>
<gene>
    <name evidence="1" type="ORF">HDF12_001520</name>
</gene>
<sequence>MLAMELSNYLNIFEHIRLSREVPERARDRGAGSYQVEPTPTFEPAMSFVCEFE</sequence>
<protein>
    <submittedName>
        <fullName evidence="1">Uncharacterized protein</fullName>
    </submittedName>
</protein>
<proteinExistence type="predicted"/>
<organism evidence="1 2">
    <name type="scientific">Tunturiibacter lichenicola</name>
    <dbReference type="NCBI Taxonomy" id="2051959"/>
    <lineage>
        <taxon>Bacteria</taxon>
        <taxon>Pseudomonadati</taxon>
        <taxon>Acidobacteriota</taxon>
        <taxon>Terriglobia</taxon>
        <taxon>Terriglobales</taxon>
        <taxon>Acidobacteriaceae</taxon>
        <taxon>Tunturiibacter</taxon>
    </lineage>
</organism>
<reference evidence="1 2" key="1">
    <citation type="submission" date="2020-07" db="EMBL/GenBank/DDBJ databases">
        <title>Genomic Encyclopedia of Type Strains, Phase IV (KMG-V): Genome sequencing to study the core and pangenomes of soil and plant-associated prokaryotes.</title>
        <authorList>
            <person name="Whitman W."/>
        </authorList>
    </citation>
    <scope>NUCLEOTIDE SEQUENCE [LARGE SCALE GENOMIC DNA]</scope>
    <source>
        <strain evidence="1 2">M8UP30</strain>
    </source>
</reference>
<dbReference type="AlphaFoldDB" id="A0A7Y9NLS8"/>
<comment type="caution">
    <text evidence="1">The sequence shown here is derived from an EMBL/GenBank/DDBJ whole genome shotgun (WGS) entry which is preliminary data.</text>
</comment>
<name>A0A7Y9NLS8_9BACT</name>